<dbReference type="PANTHER" id="PTHR44013">
    <property type="entry name" value="ZINC-TYPE ALCOHOL DEHYDROGENASE-LIKE PROTEIN C16A3.02C"/>
    <property type="match status" value="1"/>
</dbReference>
<evidence type="ECO:0000313" key="3">
    <source>
        <dbReference type="Proteomes" id="UP000633509"/>
    </source>
</evidence>
<evidence type="ECO:0000313" key="2">
    <source>
        <dbReference type="EMBL" id="MBE1593340.1"/>
    </source>
</evidence>
<dbReference type="InterPro" id="IPR036291">
    <property type="entry name" value="NAD(P)-bd_dom_sf"/>
</dbReference>
<protein>
    <submittedName>
        <fullName evidence="2">NADPH:quinone reductase-like Zn-dependent oxidoreductase</fullName>
    </submittedName>
</protein>
<name>A0ABR9ML44_9ACTN</name>
<dbReference type="InterPro" id="IPR011032">
    <property type="entry name" value="GroES-like_sf"/>
</dbReference>
<feature type="domain" description="Enoyl reductase (ER)" evidence="1">
    <location>
        <begin position="10"/>
        <end position="308"/>
    </location>
</feature>
<dbReference type="Pfam" id="PF13602">
    <property type="entry name" value="ADH_zinc_N_2"/>
    <property type="match status" value="1"/>
</dbReference>
<sequence length="310" mass="31073">MKALVSREYGPVEDLVITDLPTPVPTAGQILLKVQAAALNPLDVKLSTGEMREHMPVKHPFLLGLDATGIVEAVGPGVTNFAVGDEVVAFTYGAAGALAEYTLANDGPNVVRRPAGLDAVRAAALPVAGMTAHAVLTAAAVNPGDSVLVVGATGGVGSFVVQLAAHAGAQVLATAGPSEADYVRGLGAQEIIDYTSGDTAKQALALRPGGVDVVIDLVNAGPGLAATAAAAKPGGRLVSPLGGQPEFDRGVGAVYTGVEGGFGKLQDLVDRAAAGTFEVEVGATHPFSSAVDAVGEFATKHTRGKVVITF</sequence>
<keyword evidence="3" id="KW-1185">Reference proteome</keyword>
<dbReference type="Gene3D" id="3.90.180.10">
    <property type="entry name" value="Medium-chain alcohol dehydrogenases, catalytic domain"/>
    <property type="match status" value="1"/>
</dbReference>
<dbReference type="EMBL" id="JADBEK010000001">
    <property type="protein sequence ID" value="MBE1593340.1"/>
    <property type="molecule type" value="Genomic_DNA"/>
</dbReference>
<organism evidence="2 3">
    <name type="scientific">Nonomuraea angiospora</name>
    <dbReference type="NCBI Taxonomy" id="46172"/>
    <lineage>
        <taxon>Bacteria</taxon>
        <taxon>Bacillati</taxon>
        <taxon>Actinomycetota</taxon>
        <taxon>Actinomycetes</taxon>
        <taxon>Streptosporangiales</taxon>
        <taxon>Streptosporangiaceae</taxon>
        <taxon>Nonomuraea</taxon>
    </lineage>
</organism>
<comment type="caution">
    <text evidence="2">The sequence shown here is derived from an EMBL/GenBank/DDBJ whole genome shotgun (WGS) entry which is preliminary data.</text>
</comment>
<evidence type="ECO:0000259" key="1">
    <source>
        <dbReference type="SMART" id="SM00829"/>
    </source>
</evidence>
<dbReference type="Pfam" id="PF08240">
    <property type="entry name" value="ADH_N"/>
    <property type="match status" value="1"/>
</dbReference>
<accession>A0ABR9ML44</accession>
<reference evidence="2 3" key="1">
    <citation type="submission" date="2020-10" db="EMBL/GenBank/DDBJ databases">
        <title>Sequencing the genomes of 1000 actinobacteria strains.</title>
        <authorList>
            <person name="Klenk H.-P."/>
        </authorList>
    </citation>
    <scope>NUCLEOTIDE SEQUENCE [LARGE SCALE GENOMIC DNA]</scope>
    <source>
        <strain evidence="2 3">DSM 43173</strain>
    </source>
</reference>
<dbReference type="SMART" id="SM00829">
    <property type="entry name" value="PKS_ER"/>
    <property type="match status" value="1"/>
</dbReference>
<dbReference type="InterPro" id="IPR013154">
    <property type="entry name" value="ADH-like_N"/>
</dbReference>
<dbReference type="Proteomes" id="UP000633509">
    <property type="component" value="Unassembled WGS sequence"/>
</dbReference>
<dbReference type="RefSeq" id="WP_192792711.1">
    <property type="nucleotide sequence ID" value="NZ_JADBEK010000001.1"/>
</dbReference>
<gene>
    <name evidence="2" type="ORF">H4W80_011598</name>
</gene>
<dbReference type="Gene3D" id="3.40.50.720">
    <property type="entry name" value="NAD(P)-binding Rossmann-like Domain"/>
    <property type="match status" value="1"/>
</dbReference>
<dbReference type="SUPFAM" id="SSF50129">
    <property type="entry name" value="GroES-like"/>
    <property type="match status" value="1"/>
</dbReference>
<dbReference type="SUPFAM" id="SSF51735">
    <property type="entry name" value="NAD(P)-binding Rossmann-fold domains"/>
    <property type="match status" value="1"/>
</dbReference>
<dbReference type="CDD" id="cd05289">
    <property type="entry name" value="MDR_like_2"/>
    <property type="match status" value="1"/>
</dbReference>
<dbReference type="PANTHER" id="PTHR44013:SF1">
    <property type="entry name" value="ZINC-TYPE ALCOHOL DEHYDROGENASE-LIKE PROTEIN C16A3.02C"/>
    <property type="match status" value="1"/>
</dbReference>
<proteinExistence type="predicted"/>
<dbReference type="InterPro" id="IPR020843">
    <property type="entry name" value="ER"/>
</dbReference>
<dbReference type="InterPro" id="IPR052733">
    <property type="entry name" value="Chloroplast_QOR"/>
</dbReference>